<evidence type="ECO:0000256" key="2">
    <source>
        <dbReference type="ARBA" id="ARBA00022475"/>
    </source>
</evidence>
<feature type="transmembrane region" description="Helical" evidence="7">
    <location>
        <begin position="180"/>
        <end position="200"/>
    </location>
</feature>
<accession>A0A7V8NLC0</accession>
<sequence>RLALSDPGPEDDHRSYVGYLAQDMTGGELRTMLFILTGAVGLVLLIACANVASLLLVRSTARAREIAVREAIGAGRPRLARQLLTENLVLAAIGGALGLLLAAWCLRTLILIGPHSIPRLTDATLDLPALLFATVISILVGLLAGLAPVLDAGRVDLITALKEGSPTAGTGKRGQGFRNVLVIAEVAITLVLAFASGLLIRSLITAQNVNPGFDPHHLLTIELQLPGPRYKSNDSVRHYYAQLSQSLRSEPGVEDVGLVTAPPGGGDRGDFWYSILEKPTPPRDDVPLALFNFADANYFRVARIRVIAGRVFKDADRAGTTPVTVINEDLARRAFAEPQLALGKHLKVGGPYVDGPELEIVGVVANTSQESLDATKAPMFYYAFSQNPNPFMVVMARTQGDPAQWMNAARRRVSELDRNIPILSLQTAEDWLGATLDGRRFSTLLLGLFGALAIVLASVGIYGVLNYWVSARQR</sequence>
<feature type="transmembrane region" description="Helical" evidence="7">
    <location>
        <begin position="444"/>
        <end position="469"/>
    </location>
</feature>
<evidence type="ECO:0000313" key="11">
    <source>
        <dbReference type="Proteomes" id="UP000567293"/>
    </source>
</evidence>
<name>A0A7V8NLC0_9BACT</name>
<gene>
    <name evidence="10" type="ORF">HRJ53_00395</name>
</gene>
<dbReference type="PANTHER" id="PTHR30572:SF4">
    <property type="entry name" value="ABC TRANSPORTER PERMEASE YTRF"/>
    <property type="match status" value="1"/>
</dbReference>
<comment type="caution">
    <text evidence="10">The sequence shown here is derived from an EMBL/GenBank/DDBJ whole genome shotgun (WGS) entry which is preliminary data.</text>
</comment>
<feature type="domain" description="MacB-like periplasmic core" evidence="9">
    <location>
        <begin position="251"/>
        <end position="410"/>
    </location>
</feature>
<dbReference type="PANTHER" id="PTHR30572">
    <property type="entry name" value="MEMBRANE COMPONENT OF TRANSPORTER-RELATED"/>
    <property type="match status" value="1"/>
</dbReference>
<comment type="similarity">
    <text evidence="6">Belongs to the ABC-4 integral membrane protein family.</text>
</comment>
<evidence type="ECO:0000313" key="10">
    <source>
        <dbReference type="EMBL" id="MBA0083433.1"/>
    </source>
</evidence>
<keyword evidence="11" id="KW-1185">Reference proteome</keyword>
<dbReference type="EMBL" id="JACDQQ010000040">
    <property type="protein sequence ID" value="MBA0083433.1"/>
    <property type="molecule type" value="Genomic_DNA"/>
</dbReference>
<organism evidence="10 11">
    <name type="scientific">Candidatus Acidiferrum panamense</name>
    <dbReference type="NCBI Taxonomy" id="2741543"/>
    <lineage>
        <taxon>Bacteria</taxon>
        <taxon>Pseudomonadati</taxon>
        <taxon>Acidobacteriota</taxon>
        <taxon>Terriglobia</taxon>
        <taxon>Candidatus Acidiferrales</taxon>
        <taxon>Candidatus Acidiferrum</taxon>
    </lineage>
</organism>
<evidence type="ECO:0000256" key="1">
    <source>
        <dbReference type="ARBA" id="ARBA00004651"/>
    </source>
</evidence>
<feature type="transmembrane region" description="Helical" evidence="7">
    <location>
        <begin position="33"/>
        <end position="57"/>
    </location>
</feature>
<proteinExistence type="inferred from homology"/>
<keyword evidence="5 7" id="KW-0472">Membrane</keyword>
<dbReference type="InterPro" id="IPR025857">
    <property type="entry name" value="MacB_PCD"/>
</dbReference>
<feature type="domain" description="ABC3 transporter permease C-terminal" evidence="8">
    <location>
        <begin position="40"/>
        <end position="152"/>
    </location>
</feature>
<dbReference type="Proteomes" id="UP000567293">
    <property type="component" value="Unassembled WGS sequence"/>
</dbReference>
<protein>
    <submittedName>
        <fullName evidence="10">FtsX-like permease family protein</fullName>
    </submittedName>
</protein>
<evidence type="ECO:0000256" key="7">
    <source>
        <dbReference type="SAM" id="Phobius"/>
    </source>
</evidence>
<dbReference type="InterPro" id="IPR003838">
    <property type="entry name" value="ABC3_permease_C"/>
</dbReference>
<evidence type="ECO:0000256" key="5">
    <source>
        <dbReference type="ARBA" id="ARBA00023136"/>
    </source>
</evidence>
<comment type="subcellular location">
    <subcellularLocation>
        <location evidence="1">Cell membrane</location>
        <topology evidence="1">Multi-pass membrane protein</topology>
    </subcellularLocation>
</comment>
<evidence type="ECO:0000259" key="8">
    <source>
        <dbReference type="Pfam" id="PF02687"/>
    </source>
</evidence>
<evidence type="ECO:0000256" key="3">
    <source>
        <dbReference type="ARBA" id="ARBA00022692"/>
    </source>
</evidence>
<dbReference type="AlphaFoldDB" id="A0A7V8NLC0"/>
<reference evidence="10" key="1">
    <citation type="submission" date="2020-06" db="EMBL/GenBank/DDBJ databases">
        <title>Legume-microbial interactions unlock mineral nutrients during tropical forest succession.</title>
        <authorList>
            <person name="Epihov D.Z."/>
        </authorList>
    </citation>
    <scope>NUCLEOTIDE SEQUENCE [LARGE SCALE GENOMIC DNA]</scope>
    <source>
        <strain evidence="10">Pan2503</strain>
    </source>
</reference>
<keyword evidence="2" id="KW-1003">Cell membrane</keyword>
<feature type="transmembrane region" description="Helical" evidence="7">
    <location>
        <begin position="130"/>
        <end position="150"/>
    </location>
</feature>
<evidence type="ECO:0000256" key="6">
    <source>
        <dbReference type="ARBA" id="ARBA00038076"/>
    </source>
</evidence>
<keyword evidence="4 7" id="KW-1133">Transmembrane helix</keyword>
<dbReference type="Pfam" id="PF02687">
    <property type="entry name" value="FtsX"/>
    <property type="match status" value="1"/>
</dbReference>
<dbReference type="Pfam" id="PF12704">
    <property type="entry name" value="MacB_PCD"/>
    <property type="match status" value="1"/>
</dbReference>
<feature type="non-terminal residue" evidence="10">
    <location>
        <position position="474"/>
    </location>
</feature>
<feature type="transmembrane region" description="Helical" evidence="7">
    <location>
        <begin position="88"/>
        <end position="110"/>
    </location>
</feature>
<keyword evidence="3 7" id="KW-0812">Transmembrane</keyword>
<evidence type="ECO:0000256" key="4">
    <source>
        <dbReference type="ARBA" id="ARBA00022989"/>
    </source>
</evidence>
<dbReference type="InterPro" id="IPR050250">
    <property type="entry name" value="Macrolide_Exporter_MacB"/>
</dbReference>
<feature type="non-terminal residue" evidence="10">
    <location>
        <position position="1"/>
    </location>
</feature>
<dbReference type="GO" id="GO:0005886">
    <property type="term" value="C:plasma membrane"/>
    <property type="evidence" value="ECO:0007669"/>
    <property type="project" value="UniProtKB-SubCell"/>
</dbReference>
<evidence type="ECO:0000259" key="9">
    <source>
        <dbReference type="Pfam" id="PF12704"/>
    </source>
</evidence>
<dbReference type="GO" id="GO:0022857">
    <property type="term" value="F:transmembrane transporter activity"/>
    <property type="evidence" value="ECO:0007669"/>
    <property type="project" value="TreeGrafter"/>
</dbReference>